<dbReference type="AlphaFoldDB" id="A0A9E7FCF6"/>
<dbReference type="PANTHER" id="PTHR10638:SF18">
    <property type="entry name" value="AMINE OXIDASE [COPPER-CONTAINING] ZETA, PEROXISOMAL"/>
    <property type="match status" value="1"/>
</dbReference>
<sequence>MMRAQTSHPLDPLSSAEISVAVATVRGAGATSEVRDGMWFTEVVLLESEKNIVALADAYFFPPFQPSLLPRTKGGPVIPRDKSSNLKLFVMSSPLCYLDECIEIVKCFDRRKGVLVQISASEDENGHHDKIKSNMAIFCLLLSSPSLCLRCVHHGEDQQIVHPGSCRGLPDSEFVPSNCRLEFLDWFHP</sequence>
<dbReference type="GO" id="GO:0005507">
    <property type="term" value="F:copper ion binding"/>
    <property type="evidence" value="ECO:0007669"/>
    <property type="project" value="InterPro"/>
</dbReference>
<dbReference type="GO" id="GO:0008131">
    <property type="term" value="F:primary methylamine oxidase activity"/>
    <property type="evidence" value="ECO:0007669"/>
    <property type="project" value="InterPro"/>
</dbReference>
<dbReference type="InterPro" id="IPR000269">
    <property type="entry name" value="Cu_amine_oxidase"/>
</dbReference>
<dbReference type="SUPFAM" id="SSF54416">
    <property type="entry name" value="Amine oxidase N-terminal region"/>
    <property type="match status" value="1"/>
</dbReference>
<comment type="cofactor">
    <cofactor evidence="1">
        <name>Cu cation</name>
        <dbReference type="ChEBI" id="CHEBI:23378"/>
    </cofactor>
    <text evidence="1">Contains 1 topaquinone per subunit.</text>
</comment>
<dbReference type="Proteomes" id="UP001055439">
    <property type="component" value="Chromosome 3"/>
</dbReference>
<evidence type="ECO:0000256" key="1">
    <source>
        <dbReference type="RuleBase" id="RU000672"/>
    </source>
</evidence>
<keyword evidence="1" id="KW-0186">Copper</keyword>
<protein>
    <recommendedName>
        <fullName evidence="1">Amine oxidase</fullName>
        <ecNumber evidence="1">1.4.3.-</ecNumber>
    </recommendedName>
</protein>
<reference evidence="2" key="1">
    <citation type="submission" date="2022-05" db="EMBL/GenBank/DDBJ databases">
        <title>The Musa troglodytarum L. genome provides insights into the mechanism of non-climacteric behaviour and enrichment of carotenoids.</title>
        <authorList>
            <person name="Wang J."/>
        </authorList>
    </citation>
    <scope>NUCLEOTIDE SEQUENCE</scope>
    <source>
        <tissue evidence="2">Leaf</tissue>
    </source>
</reference>
<evidence type="ECO:0000313" key="3">
    <source>
        <dbReference type="Proteomes" id="UP001055439"/>
    </source>
</evidence>
<keyword evidence="3" id="KW-1185">Reference proteome</keyword>
<keyword evidence="1" id="KW-0560">Oxidoreductase</keyword>
<dbReference type="EMBL" id="CP097505">
    <property type="protein sequence ID" value="URD92918.1"/>
    <property type="molecule type" value="Genomic_DNA"/>
</dbReference>
<name>A0A9E7FCF6_9LILI</name>
<gene>
    <name evidence="2" type="ORF">MUK42_15197</name>
</gene>
<dbReference type="EC" id="1.4.3.-" evidence="1"/>
<accession>A0A9E7FCF6</accession>
<dbReference type="Gene3D" id="3.10.450.40">
    <property type="match status" value="1"/>
</dbReference>
<evidence type="ECO:0000313" key="2">
    <source>
        <dbReference type="EMBL" id="URD92918.1"/>
    </source>
</evidence>
<dbReference type="InterPro" id="IPR016182">
    <property type="entry name" value="Cu_amine_oxidase_N-reg"/>
</dbReference>
<proteinExistence type="inferred from homology"/>
<dbReference type="OrthoDB" id="5379943at2759"/>
<dbReference type="GO" id="GO:0048038">
    <property type="term" value="F:quinone binding"/>
    <property type="evidence" value="ECO:0007669"/>
    <property type="project" value="InterPro"/>
</dbReference>
<comment type="PTM">
    <text evidence="1">Topaquinone (TPQ) is generated by copper-dependent autoxidation of a specific tyrosyl residue.</text>
</comment>
<dbReference type="PANTHER" id="PTHR10638">
    <property type="entry name" value="COPPER AMINE OXIDASE"/>
    <property type="match status" value="1"/>
</dbReference>
<keyword evidence="1" id="KW-0801">TPQ</keyword>
<comment type="similarity">
    <text evidence="1">Belongs to the copper/topaquinone oxidase family.</text>
</comment>
<organism evidence="2 3">
    <name type="scientific">Musa troglodytarum</name>
    <name type="common">fe'i banana</name>
    <dbReference type="NCBI Taxonomy" id="320322"/>
    <lineage>
        <taxon>Eukaryota</taxon>
        <taxon>Viridiplantae</taxon>
        <taxon>Streptophyta</taxon>
        <taxon>Embryophyta</taxon>
        <taxon>Tracheophyta</taxon>
        <taxon>Spermatophyta</taxon>
        <taxon>Magnoliopsida</taxon>
        <taxon>Liliopsida</taxon>
        <taxon>Zingiberales</taxon>
        <taxon>Musaceae</taxon>
        <taxon>Musa</taxon>
    </lineage>
</organism>
<dbReference type="GO" id="GO:0009308">
    <property type="term" value="P:amine metabolic process"/>
    <property type="evidence" value="ECO:0007669"/>
    <property type="project" value="UniProtKB-UniRule"/>
</dbReference>
<keyword evidence="1" id="KW-0479">Metal-binding</keyword>